<feature type="domain" description="Glycosyltransferase 2-like" evidence="2">
    <location>
        <begin position="4"/>
        <end position="149"/>
    </location>
</feature>
<dbReference type="PANTHER" id="PTHR22916:SF64">
    <property type="entry name" value="TRANSFERASE, PUTATIVE-RELATED"/>
    <property type="match status" value="1"/>
</dbReference>
<dbReference type="EMBL" id="QLSV01000004">
    <property type="protein sequence ID" value="RAR49061.1"/>
    <property type="molecule type" value="Genomic_DNA"/>
</dbReference>
<keyword evidence="1" id="KW-1133">Transmembrane helix</keyword>
<feature type="domain" description="Glycosyltransferase 2-like" evidence="3">
    <location>
        <begin position="159"/>
        <end position="278"/>
    </location>
</feature>
<evidence type="ECO:0000259" key="3">
    <source>
        <dbReference type="Pfam" id="PF13632"/>
    </source>
</evidence>
<evidence type="ECO:0000313" key="5">
    <source>
        <dbReference type="Proteomes" id="UP000249518"/>
    </source>
</evidence>
<evidence type="ECO:0000259" key="2">
    <source>
        <dbReference type="Pfam" id="PF00535"/>
    </source>
</evidence>
<dbReference type="InterPro" id="IPR001173">
    <property type="entry name" value="Glyco_trans_2-like"/>
</dbReference>
<evidence type="ECO:0000256" key="1">
    <source>
        <dbReference type="SAM" id="Phobius"/>
    </source>
</evidence>
<dbReference type="SUPFAM" id="SSF53448">
    <property type="entry name" value="Nucleotide-diphospho-sugar transferases"/>
    <property type="match status" value="1"/>
</dbReference>
<dbReference type="Gene3D" id="3.90.550.10">
    <property type="entry name" value="Spore Coat Polysaccharide Biosynthesis Protein SpsA, Chain A"/>
    <property type="match status" value="1"/>
</dbReference>
<reference evidence="4 5" key="1">
    <citation type="submission" date="2018-06" db="EMBL/GenBank/DDBJ databases">
        <title>Genomic Encyclopedia of Type Strains, Phase III (KMG-III): the genomes of soil and plant-associated and newly described type strains.</title>
        <authorList>
            <person name="Whitman W."/>
        </authorList>
    </citation>
    <scope>NUCLEOTIDE SEQUENCE [LARGE SCALE GENOMIC DNA]</scope>
    <source>
        <strain evidence="4 5">CGMCC 1.12504</strain>
    </source>
</reference>
<dbReference type="Proteomes" id="UP000249518">
    <property type="component" value="Unassembled WGS sequence"/>
</dbReference>
<dbReference type="GO" id="GO:0016758">
    <property type="term" value="F:hexosyltransferase activity"/>
    <property type="evidence" value="ECO:0007669"/>
    <property type="project" value="UniProtKB-ARBA"/>
</dbReference>
<protein>
    <submittedName>
        <fullName evidence="4">Cellulose synthase/poly-beta-1,6-N-acetylglucosamine synthase-like glycosyltransferase</fullName>
    </submittedName>
</protein>
<organism evidence="4 5">
    <name type="scientific">Flavobacterium lacus</name>
    <dbReference type="NCBI Taxonomy" id="1353778"/>
    <lineage>
        <taxon>Bacteria</taxon>
        <taxon>Pseudomonadati</taxon>
        <taxon>Bacteroidota</taxon>
        <taxon>Flavobacteriia</taxon>
        <taxon>Flavobacteriales</taxon>
        <taxon>Flavobacteriaceae</taxon>
        <taxon>Flavobacterium</taxon>
    </lineage>
</organism>
<sequence length="337" mass="38779">MHFSIIIPVYNRPDEIDELLESLVIQDYNTAFEIVIVEDGSTIDCKNIVEKYAEKLIISYFFKPNSGPGDSRNYGMKKAKGDYFIIFDSDCIIPKNYLSEVDLALKENFTDCFGGPDKALDSFSNIQKAINFSMTSFLTTGGIRGGSEKIDKFQPRSFNMGISKKAFESSNGFGNIHPGEDPDLSIRLWKMNFETRLIPSAYVYHKRRIDWTKFHNQVSKFGKARPILNSWYPEFSKPTFFFPTLFMIGFFTAVTVAVLFGFYFPLVMYGFYYLLLFFIASYCNKSVKIGSLSVVASFIQFYGYGFGFLKSFFLIQLMSKNPQEEFPELFFKSIKHD</sequence>
<accession>A0A328WS74</accession>
<comment type="caution">
    <text evidence="4">The sequence shown here is derived from an EMBL/GenBank/DDBJ whole genome shotgun (WGS) entry which is preliminary data.</text>
</comment>
<keyword evidence="5" id="KW-1185">Reference proteome</keyword>
<dbReference type="OrthoDB" id="9813550at2"/>
<dbReference type="PANTHER" id="PTHR22916">
    <property type="entry name" value="GLYCOSYLTRANSFERASE"/>
    <property type="match status" value="1"/>
</dbReference>
<name>A0A328WS74_9FLAO</name>
<proteinExistence type="predicted"/>
<feature type="transmembrane region" description="Helical" evidence="1">
    <location>
        <begin position="295"/>
        <end position="318"/>
    </location>
</feature>
<keyword evidence="1" id="KW-0812">Transmembrane</keyword>
<keyword evidence="1" id="KW-0472">Membrane</keyword>
<gene>
    <name evidence="4" type="ORF">B0I10_104202</name>
</gene>
<dbReference type="Pfam" id="PF00535">
    <property type="entry name" value="Glycos_transf_2"/>
    <property type="match status" value="1"/>
</dbReference>
<keyword evidence="4" id="KW-0808">Transferase</keyword>
<dbReference type="Pfam" id="PF13632">
    <property type="entry name" value="Glyco_trans_2_3"/>
    <property type="match status" value="1"/>
</dbReference>
<dbReference type="AlphaFoldDB" id="A0A328WS74"/>
<dbReference type="InterPro" id="IPR029044">
    <property type="entry name" value="Nucleotide-diphossugar_trans"/>
</dbReference>
<dbReference type="RefSeq" id="WP_112085513.1">
    <property type="nucleotide sequence ID" value="NZ_QLSV01000004.1"/>
</dbReference>
<feature type="transmembrane region" description="Helical" evidence="1">
    <location>
        <begin position="240"/>
        <end position="260"/>
    </location>
</feature>
<evidence type="ECO:0000313" key="4">
    <source>
        <dbReference type="EMBL" id="RAR49061.1"/>
    </source>
</evidence>